<keyword evidence="1 3" id="KW-0853">WD repeat</keyword>
<accession>Q119P8</accession>
<name>Q119P8_TRIEI</name>
<dbReference type="PROSITE" id="PS50294">
    <property type="entry name" value="WD_REPEATS_REGION"/>
    <property type="match status" value="1"/>
</dbReference>
<dbReference type="PROSITE" id="PS50082">
    <property type="entry name" value="WD_REPEATS_2"/>
    <property type="match status" value="1"/>
</dbReference>
<reference evidence="4" key="1">
    <citation type="submission" date="2006-06" db="EMBL/GenBank/DDBJ databases">
        <title>Complete sequence of Trichodesmium erythraeum IMS101.</title>
        <authorList>
            <consortium name="US DOE Joint Genome Institute"/>
            <person name="Copeland A."/>
            <person name="Lucas S."/>
            <person name="Lapidus A."/>
            <person name="Barry K."/>
            <person name="Detter J.C."/>
            <person name="Glavina del Rio T."/>
            <person name="Hammon N."/>
            <person name="Israni S."/>
            <person name="Dalin E."/>
            <person name="Tice H."/>
            <person name="Pitluck S."/>
            <person name="Kiss H."/>
            <person name="Munk A.C."/>
            <person name="Brettin T."/>
            <person name="Bruce D."/>
            <person name="Han C."/>
            <person name="Tapia R."/>
            <person name="Gilna P."/>
            <person name="Schmutz J."/>
            <person name="Larimer F."/>
            <person name="Land M."/>
            <person name="Hauser L."/>
            <person name="Kyrpides N."/>
            <person name="Kim E."/>
            <person name="Richardson P."/>
        </authorList>
    </citation>
    <scope>NUCLEOTIDE SEQUENCE [LARGE SCALE GENOMIC DNA]</scope>
    <source>
        <strain evidence="4">IMS101</strain>
    </source>
</reference>
<dbReference type="EMBL" id="CP000393">
    <property type="protein sequence ID" value="ABG49776.1"/>
    <property type="molecule type" value="Genomic_DNA"/>
</dbReference>
<evidence type="ECO:0000256" key="1">
    <source>
        <dbReference type="ARBA" id="ARBA00022574"/>
    </source>
</evidence>
<dbReference type="PROSITE" id="PS00678">
    <property type="entry name" value="WD_REPEATS_1"/>
    <property type="match status" value="1"/>
</dbReference>
<dbReference type="SUPFAM" id="SSF50978">
    <property type="entry name" value="WD40 repeat-like"/>
    <property type="match status" value="1"/>
</dbReference>
<keyword evidence="2" id="KW-0677">Repeat</keyword>
<evidence type="ECO:0000313" key="4">
    <source>
        <dbReference type="EMBL" id="ABG49776.1"/>
    </source>
</evidence>
<dbReference type="HOGENOM" id="CLU_3241068_0_0_3"/>
<dbReference type="AlphaFoldDB" id="Q119P8"/>
<dbReference type="Gene3D" id="2.130.10.10">
    <property type="entry name" value="YVTN repeat-like/Quinoprotein amine dehydrogenase"/>
    <property type="match status" value="1"/>
</dbReference>
<dbReference type="InterPro" id="IPR001680">
    <property type="entry name" value="WD40_rpt"/>
</dbReference>
<dbReference type="InterPro" id="IPR015943">
    <property type="entry name" value="WD40/YVTN_repeat-like_dom_sf"/>
</dbReference>
<dbReference type="InterPro" id="IPR036322">
    <property type="entry name" value="WD40_repeat_dom_sf"/>
</dbReference>
<protein>
    <submittedName>
        <fullName evidence="4">CG8440 gene product from transcript CG8440-RA CG8440 gene product from transcript CG8440-RB</fullName>
    </submittedName>
</protein>
<proteinExistence type="predicted"/>
<dbReference type="InterPro" id="IPR019775">
    <property type="entry name" value="WD40_repeat_CS"/>
</dbReference>
<organism evidence="4">
    <name type="scientific">Trichodesmium erythraeum (strain IMS101)</name>
    <dbReference type="NCBI Taxonomy" id="203124"/>
    <lineage>
        <taxon>Bacteria</taxon>
        <taxon>Bacillati</taxon>
        <taxon>Cyanobacteriota</taxon>
        <taxon>Cyanophyceae</taxon>
        <taxon>Oscillatoriophycideae</taxon>
        <taxon>Oscillatoriales</taxon>
        <taxon>Microcoleaceae</taxon>
        <taxon>Trichodesmium</taxon>
    </lineage>
</organism>
<sequence>MRAIAFSSGGQFLVSSSEDSTLKIWDVMIRECVKTLHRHPGLV</sequence>
<feature type="repeat" description="WD" evidence="3">
    <location>
        <begin position="1"/>
        <end position="35"/>
    </location>
</feature>
<gene>
    <name evidence="4" type="ordered locus">Tery_0296</name>
</gene>
<dbReference type="KEGG" id="ter:Tery_0296"/>
<evidence type="ECO:0000256" key="2">
    <source>
        <dbReference type="ARBA" id="ARBA00022737"/>
    </source>
</evidence>
<dbReference type="RefSeq" id="WP_011610172.1">
    <property type="nucleotide sequence ID" value="NC_008312.1"/>
</dbReference>
<dbReference type="OrthoDB" id="494465at2"/>
<evidence type="ECO:0000256" key="3">
    <source>
        <dbReference type="PROSITE-ProRule" id="PRU00221"/>
    </source>
</evidence>
<dbReference type="Pfam" id="PF00400">
    <property type="entry name" value="WD40"/>
    <property type="match status" value="1"/>
</dbReference>